<accession>A0A0E9XQC5</accession>
<dbReference type="EMBL" id="GBXM01003640">
    <property type="protein sequence ID" value="JAI04938.1"/>
    <property type="molecule type" value="Transcribed_RNA"/>
</dbReference>
<reference evidence="1" key="1">
    <citation type="submission" date="2014-11" db="EMBL/GenBank/DDBJ databases">
        <authorList>
            <person name="Amaro Gonzalez C."/>
        </authorList>
    </citation>
    <scope>NUCLEOTIDE SEQUENCE</scope>
</reference>
<evidence type="ECO:0000313" key="1">
    <source>
        <dbReference type="EMBL" id="JAI04938.1"/>
    </source>
</evidence>
<sequence>MFTWVEMKWTSPAGNPTLTLRNSWMNKGLVRTTASLNLTTSRRYWILLLQPARATWFGRKYLTIK</sequence>
<proteinExistence type="predicted"/>
<dbReference type="AlphaFoldDB" id="A0A0E9XQC5"/>
<name>A0A0E9XQC5_ANGAN</name>
<organism evidence="1">
    <name type="scientific">Anguilla anguilla</name>
    <name type="common">European freshwater eel</name>
    <name type="synonym">Muraena anguilla</name>
    <dbReference type="NCBI Taxonomy" id="7936"/>
    <lineage>
        <taxon>Eukaryota</taxon>
        <taxon>Metazoa</taxon>
        <taxon>Chordata</taxon>
        <taxon>Craniata</taxon>
        <taxon>Vertebrata</taxon>
        <taxon>Euteleostomi</taxon>
        <taxon>Actinopterygii</taxon>
        <taxon>Neopterygii</taxon>
        <taxon>Teleostei</taxon>
        <taxon>Anguilliformes</taxon>
        <taxon>Anguillidae</taxon>
        <taxon>Anguilla</taxon>
    </lineage>
</organism>
<protein>
    <submittedName>
        <fullName evidence="1">Uncharacterized protein</fullName>
    </submittedName>
</protein>
<reference evidence="1" key="2">
    <citation type="journal article" date="2015" name="Fish Shellfish Immunol.">
        <title>Early steps in the European eel (Anguilla anguilla)-Vibrio vulnificus interaction in the gills: Role of the RtxA13 toxin.</title>
        <authorList>
            <person name="Callol A."/>
            <person name="Pajuelo D."/>
            <person name="Ebbesson L."/>
            <person name="Teles M."/>
            <person name="MacKenzie S."/>
            <person name="Amaro C."/>
        </authorList>
    </citation>
    <scope>NUCLEOTIDE SEQUENCE</scope>
</reference>